<feature type="domain" description="Aminotransferase class V" evidence="10">
    <location>
        <begin position="4"/>
        <end position="74"/>
    </location>
</feature>
<gene>
    <name evidence="11" type="ORF">FCK90_15280</name>
</gene>
<keyword evidence="4 11" id="KW-0808">Transferase</keyword>
<keyword evidence="11" id="KW-0032">Aminotransferase</keyword>
<comment type="pathway">
    <text evidence="6">Amino-acid biosynthesis.</text>
</comment>
<evidence type="ECO:0000256" key="4">
    <source>
        <dbReference type="ARBA" id="ARBA00022679"/>
    </source>
</evidence>
<dbReference type="InterPro" id="IPR000192">
    <property type="entry name" value="Aminotrans_V_dom"/>
</dbReference>
<evidence type="ECO:0000256" key="2">
    <source>
        <dbReference type="ARBA" id="ARBA00003483"/>
    </source>
</evidence>
<dbReference type="PANTHER" id="PTHR43247">
    <property type="entry name" value="PHOSPHOSERINE AMINOTRANSFERASE"/>
    <property type="match status" value="1"/>
</dbReference>
<evidence type="ECO:0000313" key="12">
    <source>
        <dbReference type="Proteomes" id="UP000325957"/>
    </source>
</evidence>
<dbReference type="InterPro" id="IPR015424">
    <property type="entry name" value="PyrdxlP-dep_Trfase"/>
</dbReference>
<dbReference type="RefSeq" id="WP_158035150.1">
    <property type="nucleotide sequence ID" value="NZ_ML708667.1"/>
</dbReference>
<name>A0A5J5KU27_9MICC</name>
<keyword evidence="12" id="KW-1185">Reference proteome</keyword>
<evidence type="ECO:0000313" key="11">
    <source>
        <dbReference type="EMBL" id="KAA9392858.1"/>
    </source>
</evidence>
<evidence type="ECO:0000256" key="1">
    <source>
        <dbReference type="ARBA" id="ARBA00001933"/>
    </source>
</evidence>
<feature type="non-terminal residue" evidence="11">
    <location>
        <position position="74"/>
    </location>
</feature>
<evidence type="ECO:0000256" key="7">
    <source>
        <dbReference type="ARBA" id="ARBA00031421"/>
    </source>
</evidence>
<comment type="caution">
    <text evidence="11">The sequence shown here is derived from an EMBL/GenBank/DDBJ whole genome shotgun (WGS) entry which is preliminary data.</text>
</comment>
<dbReference type="InterPro" id="IPR022278">
    <property type="entry name" value="Pser_aminoTfrase"/>
</dbReference>
<comment type="catalytic activity">
    <reaction evidence="8">
        <text>4-(phosphooxy)-L-threonine + 2-oxoglutarate = (R)-3-hydroxy-2-oxo-4-phosphooxybutanoate + L-glutamate</text>
        <dbReference type="Rhea" id="RHEA:16573"/>
        <dbReference type="ChEBI" id="CHEBI:16810"/>
        <dbReference type="ChEBI" id="CHEBI:29985"/>
        <dbReference type="ChEBI" id="CHEBI:58452"/>
        <dbReference type="ChEBI" id="CHEBI:58538"/>
        <dbReference type="EC" id="2.6.1.52"/>
    </reaction>
</comment>
<dbReference type="Proteomes" id="UP000325957">
    <property type="component" value="Unassembled WGS sequence"/>
</dbReference>
<dbReference type="GO" id="GO:0006564">
    <property type="term" value="P:L-serine biosynthetic process"/>
    <property type="evidence" value="ECO:0007669"/>
    <property type="project" value="InterPro"/>
</dbReference>
<evidence type="ECO:0000256" key="9">
    <source>
        <dbReference type="ARBA" id="ARBA00049007"/>
    </source>
</evidence>
<dbReference type="GO" id="GO:0004648">
    <property type="term" value="F:O-phospho-L-serine:2-oxoglutarate aminotransferase activity"/>
    <property type="evidence" value="ECO:0007669"/>
    <property type="project" value="UniProtKB-EC"/>
</dbReference>
<dbReference type="GO" id="GO:0005737">
    <property type="term" value="C:cytoplasm"/>
    <property type="evidence" value="ECO:0007669"/>
    <property type="project" value="TreeGrafter"/>
</dbReference>
<protein>
    <recommendedName>
        <fullName evidence="3">Phosphoserine aminotransferase</fullName>
    </recommendedName>
    <alternativeName>
        <fullName evidence="7">Phosphohydroxythreonine aminotransferase</fullName>
    </alternativeName>
</protein>
<evidence type="ECO:0000259" key="10">
    <source>
        <dbReference type="Pfam" id="PF00266"/>
    </source>
</evidence>
<comment type="cofactor">
    <cofactor evidence="1">
        <name>pyridoxal 5'-phosphate</name>
        <dbReference type="ChEBI" id="CHEBI:597326"/>
    </cofactor>
</comment>
<dbReference type="PANTHER" id="PTHR43247:SF1">
    <property type="entry name" value="PHOSPHOSERINE AMINOTRANSFERASE"/>
    <property type="match status" value="1"/>
</dbReference>
<organism evidence="11 12">
    <name type="scientific">Kocuria coralli</name>
    <dbReference type="NCBI Taxonomy" id="1461025"/>
    <lineage>
        <taxon>Bacteria</taxon>
        <taxon>Bacillati</taxon>
        <taxon>Actinomycetota</taxon>
        <taxon>Actinomycetes</taxon>
        <taxon>Micrococcales</taxon>
        <taxon>Micrococcaceae</taxon>
        <taxon>Kocuria</taxon>
    </lineage>
</organism>
<keyword evidence="5" id="KW-0663">Pyridoxal phosphate</keyword>
<dbReference type="AlphaFoldDB" id="A0A5J5KU27"/>
<proteinExistence type="predicted"/>
<sequence>MERVYNFSAGPAVLPVPVLEKVQRELLSYNGSGMSVMELSHRSELFQNILDDAESLIRELMEIPENYKVLFLQG</sequence>
<evidence type="ECO:0000256" key="3">
    <source>
        <dbReference type="ARBA" id="ARBA00021164"/>
    </source>
</evidence>
<evidence type="ECO:0000256" key="5">
    <source>
        <dbReference type="ARBA" id="ARBA00022898"/>
    </source>
</evidence>
<dbReference type="Pfam" id="PF00266">
    <property type="entry name" value="Aminotran_5"/>
    <property type="match status" value="1"/>
</dbReference>
<dbReference type="SUPFAM" id="SSF53383">
    <property type="entry name" value="PLP-dependent transferases"/>
    <property type="match status" value="1"/>
</dbReference>
<dbReference type="Gene3D" id="3.40.640.10">
    <property type="entry name" value="Type I PLP-dependent aspartate aminotransferase-like (Major domain)"/>
    <property type="match status" value="1"/>
</dbReference>
<dbReference type="InterPro" id="IPR015421">
    <property type="entry name" value="PyrdxlP-dep_Trfase_major"/>
</dbReference>
<evidence type="ECO:0000256" key="6">
    <source>
        <dbReference type="ARBA" id="ARBA00029440"/>
    </source>
</evidence>
<dbReference type="EMBL" id="SZWF01000071">
    <property type="protein sequence ID" value="KAA9392858.1"/>
    <property type="molecule type" value="Genomic_DNA"/>
</dbReference>
<evidence type="ECO:0000256" key="8">
    <source>
        <dbReference type="ARBA" id="ARBA00047630"/>
    </source>
</evidence>
<dbReference type="OrthoDB" id="9809412at2"/>
<reference evidence="11 12" key="1">
    <citation type="submission" date="2019-05" db="EMBL/GenBank/DDBJ databases">
        <title>Kocuria coralli sp. nov., a novel actinobacterium isolated from coral reef seawater.</title>
        <authorList>
            <person name="Li J."/>
        </authorList>
    </citation>
    <scope>NUCLEOTIDE SEQUENCE [LARGE SCALE GENOMIC DNA]</scope>
    <source>
        <strain evidence="11 12">SCSIO 13007</strain>
    </source>
</reference>
<comment type="catalytic activity">
    <reaction evidence="9">
        <text>O-phospho-L-serine + 2-oxoglutarate = 3-phosphooxypyruvate + L-glutamate</text>
        <dbReference type="Rhea" id="RHEA:14329"/>
        <dbReference type="ChEBI" id="CHEBI:16810"/>
        <dbReference type="ChEBI" id="CHEBI:18110"/>
        <dbReference type="ChEBI" id="CHEBI:29985"/>
        <dbReference type="ChEBI" id="CHEBI:57524"/>
        <dbReference type="EC" id="2.6.1.52"/>
    </reaction>
</comment>
<accession>A0A5J5KU27</accession>
<dbReference type="GO" id="GO:0030170">
    <property type="term" value="F:pyridoxal phosphate binding"/>
    <property type="evidence" value="ECO:0007669"/>
    <property type="project" value="TreeGrafter"/>
</dbReference>
<comment type="function">
    <text evidence="2">Catalyzes the reversible conversion of 3-phosphohydroxypyruvate to phosphoserine and of 3-hydroxy-2-oxo-4-phosphonooxybutanoate to phosphohydroxythreonine.</text>
</comment>